<feature type="binding site" description="axial binding residue" evidence="8">
    <location>
        <position position="697"/>
    </location>
    <ligand>
        <name>heme</name>
        <dbReference type="ChEBI" id="CHEBI:30413"/>
    </ligand>
    <ligandPart>
        <name>Fe</name>
        <dbReference type="ChEBI" id="CHEBI:18248"/>
    </ligandPart>
</feature>
<evidence type="ECO:0000256" key="9">
    <source>
        <dbReference type="SAM" id="Phobius"/>
    </source>
</evidence>
<keyword evidence="11" id="KW-0489">Methyltransferase</keyword>
<dbReference type="AlphaFoldDB" id="A0A8H4JXK2"/>
<dbReference type="InterPro" id="IPR015422">
    <property type="entry name" value="PyrdxlP-dep_Trfase_small"/>
</dbReference>
<dbReference type="GO" id="GO:0005506">
    <property type="term" value="F:iron ion binding"/>
    <property type="evidence" value="ECO:0007669"/>
    <property type="project" value="InterPro"/>
</dbReference>
<dbReference type="SUPFAM" id="SSF48264">
    <property type="entry name" value="Cytochrome P450"/>
    <property type="match status" value="1"/>
</dbReference>
<dbReference type="PANTHER" id="PTHR24305:SF77">
    <property type="entry name" value="CYTOCHROME P450 MONOOXYGENASE"/>
    <property type="match status" value="1"/>
</dbReference>
<dbReference type="GO" id="GO:0008168">
    <property type="term" value="F:methyltransferase activity"/>
    <property type="evidence" value="ECO:0007669"/>
    <property type="project" value="UniProtKB-KW"/>
</dbReference>
<keyword evidence="3 8" id="KW-0349">Heme</keyword>
<sequence>MKFGRMPIEIESPEEYGYDRITTSQLGSTPDSERNHLVVPNIDQVEAAIKSNTRLVSLTCPPNPTGSTLSREALDRRVAITKKKGVLLLVDETYRDIAFAEKLPVAASLGDHVLSVCSLSKSFGMPGVRIGWLITTNKTLQETFLAAKEQISISGSVINEWIAIDVLSRREKILSDTRNEMRVRLQMVEPWIESEESLEWVKPTGGVVCFPRIKKEPKGGFSAFYESLLNKHATYVGPGHWFEMSDCFFRLGYGWPTWEGYWWAAALAIIAWYIFSSIIVWYRLRHIPGPLLAKFSYLWLARLALSGKQYEAHLELNKKYGPIVRVGPYEVLTDDLELLRKINGTKSSYAKGASYSGSRLNPWHESLFMMRDPIAHDKMKAKLIYGYSGKETMGLEAAVDEQIMNLIHLIQDKYISKPKEFHPLVWSKAAGLFTLDVISRLALGQEFGCLNRDEDIHCFFDTLNDYLPIVALTTDVPWLRNIAFSPLFLRLFGPSIKDKKGIGKMMGLTNKVVEEFYHGDGQVKRDMLSSFKKHGLTKDECEIESIFMFVAGSDTTASVIRAGMLHILATPHVYCRLKQEIANTIREGWASRPISNTQSLFLPYMQAVVYECLRIRSVSTNMSFKEVPTGGEFYNGTFLPAGTNIGTNFSGLLRSETLFGKDAHIFRPERFTEVDDNTSAKLKRDVELTFGLGRWSCLGKPIALMELNKIFFELFRHFDFQLAEPHQSMQFDSYMLFRDKGLVLRVTESDLRDLKSMKEDIY</sequence>
<dbReference type="OrthoDB" id="3934656at2759"/>
<evidence type="ECO:0000256" key="6">
    <source>
        <dbReference type="ARBA" id="ARBA00023004"/>
    </source>
</evidence>
<keyword evidence="9" id="KW-0472">Membrane</keyword>
<dbReference type="Gene3D" id="1.10.630.10">
    <property type="entry name" value="Cytochrome P450"/>
    <property type="match status" value="1"/>
</dbReference>
<dbReference type="SUPFAM" id="SSF53383">
    <property type="entry name" value="PLP-dependent transferases"/>
    <property type="match status" value="1"/>
</dbReference>
<keyword evidence="9" id="KW-1133">Transmembrane helix</keyword>
<dbReference type="Pfam" id="PF00155">
    <property type="entry name" value="Aminotran_1_2"/>
    <property type="match status" value="1"/>
</dbReference>
<dbReference type="EMBL" id="JAADJF010000088">
    <property type="protein sequence ID" value="KAF4439647.1"/>
    <property type="molecule type" value="Genomic_DNA"/>
</dbReference>
<feature type="transmembrane region" description="Helical" evidence="9">
    <location>
        <begin position="260"/>
        <end position="282"/>
    </location>
</feature>
<dbReference type="GO" id="GO:0016705">
    <property type="term" value="F:oxidoreductase activity, acting on paired donors, with incorporation or reduction of molecular oxygen"/>
    <property type="evidence" value="ECO:0007669"/>
    <property type="project" value="InterPro"/>
</dbReference>
<dbReference type="Gene3D" id="3.40.640.10">
    <property type="entry name" value="Type I PLP-dependent aspartate aminotransferase-like (Major domain)"/>
    <property type="match status" value="1"/>
</dbReference>
<evidence type="ECO:0000313" key="12">
    <source>
        <dbReference type="Proteomes" id="UP000536711"/>
    </source>
</evidence>
<evidence type="ECO:0000256" key="3">
    <source>
        <dbReference type="ARBA" id="ARBA00022617"/>
    </source>
</evidence>
<feature type="domain" description="Aminotransferase class I/classII large" evidence="10">
    <location>
        <begin position="41"/>
        <end position="252"/>
    </location>
</feature>
<keyword evidence="7" id="KW-0503">Monooxygenase</keyword>
<comment type="cofactor">
    <cofactor evidence="1 8">
        <name>heme</name>
        <dbReference type="ChEBI" id="CHEBI:30413"/>
    </cofactor>
</comment>
<evidence type="ECO:0000256" key="2">
    <source>
        <dbReference type="ARBA" id="ARBA00010617"/>
    </source>
</evidence>
<reference evidence="11 12" key="1">
    <citation type="submission" date="2020-01" db="EMBL/GenBank/DDBJ databases">
        <title>Identification and distribution of gene clusters putatively required for synthesis of sphingolipid metabolism inhibitors in phylogenetically diverse species of the filamentous fungus Fusarium.</title>
        <authorList>
            <person name="Kim H.-S."/>
            <person name="Busman M."/>
            <person name="Brown D.W."/>
            <person name="Divon H."/>
            <person name="Uhlig S."/>
            <person name="Proctor R.H."/>
        </authorList>
    </citation>
    <scope>NUCLEOTIDE SEQUENCE [LARGE SCALE GENOMIC DNA]</scope>
    <source>
        <strain evidence="11 12">NRRL 13308</strain>
    </source>
</reference>
<keyword evidence="6 8" id="KW-0408">Iron</keyword>
<dbReference type="InterPro" id="IPR001128">
    <property type="entry name" value="Cyt_P450"/>
</dbReference>
<dbReference type="PANTHER" id="PTHR24305">
    <property type="entry name" value="CYTOCHROME P450"/>
    <property type="match status" value="1"/>
</dbReference>
<evidence type="ECO:0000256" key="1">
    <source>
        <dbReference type="ARBA" id="ARBA00001971"/>
    </source>
</evidence>
<dbReference type="Gene3D" id="3.90.1150.10">
    <property type="entry name" value="Aspartate Aminotransferase, domain 1"/>
    <property type="match status" value="1"/>
</dbReference>
<comment type="similarity">
    <text evidence="2">Belongs to the cytochrome P450 family.</text>
</comment>
<dbReference type="GO" id="GO:0030170">
    <property type="term" value="F:pyridoxal phosphate binding"/>
    <property type="evidence" value="ECO:0007669"/>
    <property type="project" value="InterPro"/>
</dbReference>
<dbReference type="PRINTS" id="PR00463">
    <property type="entry name" value="EP450I"/>
</dbReference>
<name>A0A8H4JXK2_9HYPO</name>
<comment type="caution">
    <text evidence="11">The sequence shown here is derived from an EMBL/GenBank/DDBJ whole genome shotgun (WGS) entry which is preliminary data.</text>
</comment>
<dbReference type="GO" id="GO:0004497">
    <property type="term" value="F:monooxygenase activity"/>
    <property type="evidence" value="ECO:0007669"/>
    <property type="project" value="UniProtKB-KW"/>
</dbReference>
<evidence type="ECO:0000256" key="5">
    <source>
        <dbReference type="ARBA" id="ARBA00023002"/>
    </source>
</evidence>
<dbReference type="GO" id="GO:0032259">
    <property type="term" value="P:methylation"/>
    <property type="evidence" value="ECO:0007669"/>
    <property type="project" value="UniProtKB-KW"/>
</dbReference>
<evidence type="ECO:0000256" key="7">
    <source>
        <dbReference type="ARBA" id="ARBA00023033"/>
    </source>
</evidence>
<organism evidence="11 12">
    <name type="scientific">Fusarium acutatum</name>
    <dbReference type="NCBI Taxonomy" id="78861"/>
    <lineage>
        <taxon>Eukaryota</taxon>
        <taxon>Fungi</taxon>
        <taxon>Dikarya</taxon>
        <taxon>Ascomycota</taxon>
        <taxon>Pezizomycotina</taxon>
        <taxon>Sordariomycetes</taxon>
        <taxon>Hypocreomycetidae</taxon>
        <taxon>Hypocreales</taxon>
        <taxon>Nectriaceae</taxon>
        <taxon>Fusarium</taxon>
        <taxon>Fusarium fujikuroi species complex</taxon>
    </lineage>
</organism>
<gene>
    <name evidence="11" type="ORF">FACUT_4017</name>
</gene>
<dbReference type="InterPro" id="IPR050121">
    <property type="entry name" value="Cytochrome_P450_monoxygenase"/>
</dbReference>
<keyword evidence="4 8" id="KW-0479">Metal-binding</keyword>
<dbReference type="Pfam" id="PF00067">
    <property type="entry name" value="p450"/>
    <property type="match status" value="1"/>
</dbReference>
<keyword evidence="12" id="KW-1185">Reference proteome</keyword>
<dbReference type="InterPro" id="IPR002401">
    <property type="entry name" value="Cyt_P450_E_grp-I"/>
</dbReference>
<dbReference type="CDD" id="cd00609">
    <property type="entry name" value="AAT_like"/>
    <property type="match status" value="1"/>
</dbReference>
<dbReference type="PRINTS" id="PR00385">
    <property type="entry name" value="P450"/>
</dbReference>
<dbReference type="InterPro" id="IPR004839">
    <property type="entry name" value="Aminotransferase_I/II_large"/>
</dbReference>
<evidence type="ECO:0000259" key="10">
    <source>
        <dbReference type="Pfam" id="PF00155"/>
    </source>
</evidence>
<dbReference type="InterPro" id="IPR015421">
    <property type="entry name" value="PyrdxlP-dep_Trfase_major"/>
</dbReference>
<proteinExistence type="inferred from homology"/>
<evidence type="ECO:0000313" key="11">
    <source>
        <dbReference type="EMBL" id="KAF4439647.1"/>
    </source>
</evidence>
<dbReference type="CDD" id="cd11060">
    <property type="entry name" value="CYP57A1-like"/>
    <property type="match status" value="1"/>
</dbReference>
<evidence type="ECO:0000256" key="8">
    <source>
        <dbReference type="PIRSR" id="PIRSR602401-1"/>
    </source>
</evidence>
<evidence type="ECO:0000256" key="4">
    <source>
        <dbReference type="ARBA" id="ARBA00022723"/>
    </source>
</evidence>
<dbReference type="InterPro" id="IPR015424">
    <property type="entry name" value="PyrdxlP-dep_Trfase"/>
</dbReference>
<dbReference type="InterPro" id="IPR036396">
    <property type="entry name" value="Cyt_P450_sf"/>
</dbReference>
<dbReference type="Proteomes" id="UP000536711">
    <property type="component" value="Unassembled WGS sequence"/>
</dbReference>
<keyword evidence="5" id="KW-0560">Oxidoreductase</keyword>
<protein>
    <submittedName>
        <fullName evidence="11">Pisatin demethylase</fullName>
    </submittedName>
</protein>
<accession>A0A8H4JXK2</accession>
<dbReference type="GO" id="GO:0020037">
    <property type="term" value="F:heme binding"/>
    <property type="evidence" value="ECO:0007669"/>
    <property type="project" value="InterPro"/>
</dbReference>
<keyword evidence="9" id="KW-0812">Transmembrane</keyword>
<keyword evidence="11" id="KW-0808">Transferase</keyword>